<reference evidence="1" key="2">
    <citation type="journal article" date="2015" name="Fish Shellfish Immunol.">
        <title>Early steps in the European eel (Anguilla anguilla)-Vibrio vulnificus interaction in the gills: Role of the RtxA13 toxin.</title>
        <authorList>
            <person name="Callol A."/>
            <person name="Pajuelo D."/>
            <person name="Ebbesson L."/>
            <person name="Teles M."/>
            <person name="MacKenzie S."/>
            <person name="Amaro C."/>
        </authorList>
    </citation>
    <scope>NUCLEOTIDE SEQUENCE</scope>
</reference>
<organism evidence="1">
    <name type="scientific">Anguilla anguilla</name>
    <name type="common">European freshwater eel</name>
    <name type="synonym">Muraena anguilla</name>
    <dbReference type="NCBI Taxonomy" id="7936"/>
    <lineage>
        <taxon>Eukaryota</taxon>
        <taxon>Metazoa</taxon>
        <taxon>Chordata</taxon>
        <taxon>Craniata</taxon>
        <taxon>Vertebrata</taxon>
        <taxon>Euteleostomi</taxon>
        <taxon>Actinopterygii</taxon>
        <taxon>Neopterygii</taxon>
        <taxon>Teleostei</taxon>
        <taxon>Anguilliformes</taxon>
        <taxon>Anguillidae</taxon>
        <taxon>Anguilla</taxon>
    </lineage>
</organism>
<evidence type="ECO:0000313" key="1">
    <source>
        <dbReference type="EMBL" id="JAH26183.1"/>
    </source>
</evidence>
<reference evidence="1" key="1">
    <citation type="submission" date="2014-11" db="EMBL/GenBank/DDBJ databases">
        <authorList>
            <person name="Amaro Gonzalez C."/>
        </authorList>
    </citation>
    <scope>NUCLEOTIDE SEQUENCE</scope>
</reference>
<proteinExistence type="predicted"/>
<name>A0A0E9RCV4_ANGAN</name>
<dbReference type="EMBL" id="GBXM01082394">
    <property type="protein sequence ID" value="JAH26183.1"/>
    <property type="molecule type" value="Transcribed_RNA"/>
</dbReference>
<sequence>MSLLSCWHRTLSR</sequence>
<accession>A0A0E9RCV4</accession>
<protein>
    <submittedName>
        <fullName evidence="1">Uncharacterized protein</fullName>
    </submittedName>
</protein>